<feature type="transmembrane region" description="Helical" evidence="1">
    <location>
        <begin position="882"/>
        <end position="903"/>
    </location>
</feature>
<name>A0A4Z0R4P0_9FIRM</name>
<dbReference type="SUPFAM" id="SSF82693">
    <property type="entry name" value="Multidrug efflux transporter AcrB pore domain, PN1, PN2, PC1 and PC2 subdomains"/>
    <property type="match status" value="2"/>
</dbReference>
<dbReference type="InterPro" id="IPR001036">
    <property type="entry name" value="Acrflvin-R"/>
</dbReference>
<organism evidence="2 3">
    <name type="scientific">Desulfosporosinus fructosivorans</name>
    <dbReference type="NCBI Taxonomy" id="2018669"/>
    <lineage>
        <taxon>Bacteria</taxon>
        <taxon>Bacillati</taxon>
        <taxon>Bacillota</taxon>
        <taxon>Clostridia</taxon>
        <taxon>Eubacteriales</taxon>
        <taxon>Desulfitobacteriaceae</taxon>
        <taxon>Desulfosporosinus</taxon>
    </lineage>
</organism>
<dbReference type="PRINTS" id="PR00702">
    <property type="entry name" value="ACRIFLAVINRP"/>
</dbReference>
<dbReference type="Proteomes" id="UP000298460">
    <property type="component" value="Unassembled WGS sequence"/>
</dbReference>
<keyword evidence="1" id="KW-1133">Transmembrane helix</keyword>
<dbReference type="Gene3D" id="3.30.70.1440">
    <property type="entry name" value="Multidrug efflux transporter AcrB pore domain"/>
    <property type="match status" value="1"/>
</dbReference>
<feature type="transmembrane region" description="Helical" evidence="1">
    <location>
        <begin position="427"/>
        <end position="448"/>
    </location>
</feature>
<dbReference type="Pfam" id="PF00873">
    <property type="entry name" value="ACR_tran"/>
    <property type="match status" value="1"/>
</dbReference>
<sequence length="1031" mass="114332">MINYFVKKRKITLLIFSMIVVMGLFNFLKIPRQEMPDIAANSAMITTVYPGASPEKVEYAVTKIIEEKINEMHGIETITSQSKDSVSIITVEAKKHVDIEKVWEELRTKVGDVKPELPEGTLAPSVNDELSKSFIQTFNVTADTFDQLYSLYPTLNSWKDQLRTIRNVSDVQLIGLPTKEVQIDLDAGKLREYGITWEQVSSAIQADNTKAPMGNFDTQDRTYKLELDELYNPEQLNNSLITLSKDRYPVYLRDIGKVSVGFKKPDHYVYHNGKPAISFTLVANLGSNIVEIQKDVDKKEASFQKDIPSWAKIENVYTKTDYLDDLSHDITREMLVAIAAVLLVCSLGLSFVTSVIIALAIPISIAVSMLFAQFFNVTLNEISIYSVIILIGVLVDDSVVVNDNINRHLSVFRKTPQQAAVEGAQEVLPSIFTAVLAAIFSFGVLYFLSGEIGQMGRPLPIIAALAMGTSMMMSISIVPIFRTWYEQRSRKKIEDYEKPAGLLGKPFKRFTDWYAFKILPVVLEKPLLIGLTVLIVSISAYGLIFVSPIQLFPPANRSEMLVDIRGTSGTSLENTKNLVSEVSKWVSNQPGVVMVSAYAGGSAPDMFGDDKPIGIGAELGQLIVRVDNKTKTAEVVDRWYDELKEKYPEAVIMPRELVLGIPVGKPVDIRIYGQDITELSSIAQQVKERIKDVKGIRNIQDSMGSNLFTLRLEVNKPLMDHKLVSSAALSSTLRLATDGILVSNFDDGKDLINIDLYADKSITDPLQRIENLAVPNALGQQIPLKEIAQMKTSFNLKVINHRNLSRVIDVTGDLKGYTAFNTTPEVKKLLNQITLPEGYYWELGGEISKEMDILKELGTLLAVAVLLIILTVAIKFNSLSAAFLMLLTILLAFSGSFIGLFITRSDIGFMALMGVISLVGIVSRNGIVLIEFIENEYHTGAELKPSVINAVGARMKPVLLTSSTAIVGLIPIAVSSNVLFRPLAIAIIFGLLYSTILTLVVVPIFYTIIAQYKMKRKNNSIKQTKLDPELC</sequence>
<feature type="transmembrane region" description="Helical" evidence="1">
    <location>
        <begin position="958"/>
        <end position="979"/>
    </location>
</feature>
<feature type="transmembrane region" description="Helical" evidence="1">
    <location>
        <begin position="374"/>
        <end position="395"/>
    </location>
</feature>
<evidence type="ECO:0000313" key="3">
    <source>
        <dbReference type="Proteomes" id="UP000298460"/>
    </source>
</evidence>
<dbReference type="RefSeq" id="WP_135548348.1">
    <property type="nucleotide sequence ID" value="NZ_SPQQ01000005.1"/>
</dbReference>
<dbReference type="PANTHER" id="PTHR32063">
    <property type="match status" value="1"/>
</dbReference>
<protein>
    <submittedName>
        <fullName evidence="2">Efflux RND transporter permease subunit</fullName>
    </submittedName>
</protein>
<dbReference type="EMBL" id="SPQQ01000005">
    <property type="protein sequence ID" value="TGE37305.1"/>
    <property type="molecule type" value="Genomic_DNA"/>
</dbReference>
<dbReference type="PANTHER" id="PTHR32063:SF24">
    <property type="entry name" value="CATION EFFLUX SYSTEM (ACRB_ACRD_ACRF FAMILY)"/>
    <property type="match status" value="1"/>
</dbReference>
<dbReference type="GO" id="GO:0042910">
    <property type="term" value="F:xenobiotic transmembrane transporter activity"/>
    <property type="evidence" value="ECO:0007669"/>
    <property type="project" value="TreeGrafter"/>
</dbReference>
<feature type="transmembrane region" description="Helical" evidence="1">
    <location>
        <begin position="857"/>
        <end position="876"/>
    </location>
</feature>
<dbReference type="SUPFAM" id="SSF82866">
    <property type="entry name" value="Multidrug efflux transporter AcrB transmembrane domain"/>
    <property type="match status" value="2"/>
</dbReference>
<comment type="caution">
    <text evidence="2">The sequence shown here is derived from an EMBL/GenBank/DDBJ whole genome shotgun (WGS) entry which is preliminary data.</text>
</comment>
<evidence type="ECO:0000313" key="2">
    <source>
        <dbReference type="EMBL" id="TGE37305.1"/>
    </source>
</evidence>
<dbReference type="OrthoDB" id="9757876at2"/>
<dbReference type="Gene3D" id="1.20.1640.10">
    <property type="entry name" value="Multidrug efflux transporter AcrB transmembrane domain"/>
    <property type="match status" value="2"/>
</dbReference>
<dbReference type="AlphaFoldDB" id="A0A4Z0R4P0"/>
<proteinExistence type="predicted"/>
<accession>A0A4Z0R4P0</accession>
<dbReference type="Gene3D" id="3.30.70.1320">
    <property type="entry name" value="Multidrug efflux transporter AcrB pore domain like"/>
    <property type="match status" value="1"/>
</dbReference>
<feature type="transmembrane region" description="Helical" evidence="1">
    <location>
        <begin position="460"/>
        <end position="481"/>
    </location>
</feature>
<feature type="transmembrane region" description="Helical" evidence="1">
    <location>
        <begin position="12"/>
        <end position="28"/>
    </location>
</feature>
<reference evidence="2 3" key="1">
    <citation type="submission" date="2019-03" db="EMBL/GenBank/DDBJ databases">
        <title>Draft Genome Sequence of Desulfosporosinus fructosivorans Strain 63.6F, Isolated from Marine Sediment in the Baltic Sea.</title>
        <authorList>
            <person name="Hausmann B."/>
            <person name="Vandieken V."/>
            <person name="Pjevac P."/>
            <person name="Schreck K."/>
            <person name="Herbold C.W."/>
            <person name="Loy A."/>
        </authorList>
    </citation>
    <scope>NUCLEOTIDE SEQUENCE [LARGE SCALE GENOMIC DNA]</scope>
    <source>
        <strain evidence="2 3">63.6F</strain>
    </source>
</reference>
<dbReference type="InterPro" id="IPR027463">
    <property type="entry name" value="AcrB_DN_DC_subdom"/>
</dbReference>
<keyword evidence="1" id="KW-0812">Transmembrane</keyword>
<keyword evidence="3" id="KW-1185">Reference proteome</keyword>
<dbReference type="Gene3D" id="3.30.2090.10">
    <property type="entry name" value="Multidrug efflux transporter AcrB TolC docking domain, DN and DC subdomains"/>
    <property type="match status" value="2"/>
</dbReference>
<dbReference type="Gene3D" id="3.30.70.1430">
    <property type="entry name" value="Multidrug efflux transporter AcrB pore domain"/>
    <property type="match status" value="2"/>
</dbReference>
<gene>
    <name evidence="2" type="ORF">E4K67_15800</name>
</gene>
<dbReference type="SUPFAM" id="SSF82714">
    <property type="entry name" value="Multidrug efflux transporter AcrB TolC docking domain, DN and DC subdomains"/>
    <property type="match status" value="2"/>
</dbReference>
<evidence type="ECO:0000256" key="1">
    <source>
        <dbReference type="SAM" id="Phobius"/>
    </source>
</evidence>
<keyword evidence="1" id="KW-0472">Membrane</keyword>
<feature type="transmembrane region" description="Helical" evidence="1">
    <location>
        <begin position="334"/>
        <end position="367"/>
    </location>
</feature>
<dbReference type="GO" id="GO:0005886">
    <property type="term" value="C:plasma membrane"/>
    <property type="evidence" value="ECO:0007669"/>
    <property type="project" value="TreeGrafter"/>
</dbReference>
<feature type="transmembrane region" description="Helical" evidence="1">
    <location>
        <begin position="985"/>
        <end position="1009"/>
    </location>
</feature>
<feature type="transmembrane region" description="Helical" evidence="1">
    <location>
        <begin position="527"/>
        <end position="552"/>
    </location>
</feature>